<dbReference type="Pfam" id="PF07728">
    <property type="entry name" value="AAA_5"/>
    <property type="match status" value="1"/>
</dbReference>
<dbReference type="Proteomes" id="UP001596956">
    <property type="component" value="Unassembled WGS sequence"/>
</dbReference>
<name>A0ABW3BAE9_9ACTN</name>
<dbReference type="InterPro" id="IPR003593">
    <property type="entry name" value="AAA+_ATPase"/>
</dbReference>
<dbReference type="EMBL" id="JBHTHR010000009">
    <property type="protein sequence ID" value="MFD0799896.1"/>
    <property type="molecule type" value="Genomic_DNA"/>
</dbReference>
<evidence type="ECO:0000313" key="3">
    <source>
        <dbReference type="Proteomes" id="UP001596956"/>
    </source>
</evidence>
<sequence length="630" mass="69893">MRKDGNGTWCVTGAGRAALLNYPDPDSWLAELHRLYQAWHGNRSSFDLAESRLSLLPEGTWVHADEYAVQAGVPVELLAQRLYAHRPEGWHRLLNEHGAPPESAHPSPDERALVERLLADEHLLGPQGHAASHRRLTRADLAQHWAETTDSLEAGTEDRARRRAWLVRGSSVQGENLVRSLWLPEGVCSLPASRLREVPAGSAREEIAPAVDEGYAHAGTAERDKLTREYHAFLTRMRTGDIVLTNDGAEVYIGVVDGPPGYTASSGGKANLQRNVAWHNTGDPLDYAEDLPEAAANRLTNPDAVVIDLTEFLGDLEAQLGEEPEQPVTEPGFVLPDAGAELADALLFDQDWLQECVDLLRDQPQLIFYGPPGTGKTYVAQELAKHLTAGKPENTQLVQFHPAYSYEDFFEGYRPRPSPDGHGASFDLTPGPLRTLADAARKHPGEPFVLIIDEINRGNLAKIFGELYFLLEYRSKSVNLLYGSDAGEGFTLPKNIVILATMNTADRSIALVDAAMRRRFWFQELHPSTGPAAAVLQRWLVRRGLPEDAARLLAELNDRIDDRDFRVGPSYLMREAVHTHPRGLERVWRHQILPLLEEHHYGDGLDVEELYGLATLRKELGLNDSTAPPA</sequence>
<dbReference type="Gene3D" id="3.40.50.300">
    <property type="entry name" value="P-loop containing nucleotide triphosphate hydrolases"/>
    <property type="match status" value="1"/>
</dbReference>
<evidence type="ECO:0000313" key="2">
    <source>
        <dbReference type="EMBL" id="MFD0799896.1"/>
    </source>
</evidence>
<accession>A0ABW3BAE9</accession>
<gene>
    <name evidence="2" type="ORF">ACFQZU_00985</name>
</gene>
<dbReference type="InterPro" id="IPR027417">
    <property type="entry name" value="P-loop_NTPase"/>
</dbReference>
<feature type="domain" description="AAA+ ATPase" evidence="1">
    <location>
        <begin position="362"/>
        <end position="525"/>
    </location>
</feature>
<reference evidence="3" key="1">
    <citation type="journal article" date="2019" name="Int. J. Syst. Evol. Microbiol.">
        <title>The Global Catalogue of Microorganisms (GCM) 10K type strain sequencing project: providing services to taxonomists for standard genome sequencing and annotation.</title>
        <authorList>
            <consortium name="The Broad Institute Genomics Platform"/>
            <consortium name="The Broad Institute Genome Sequencing Center for Infectious Disease"/>
            <person name="Wu L."/>
            <person name="Ma J."/>
        </authorList>
    </citation>
    <scope>NUCLEOTIDE SEQUENCE [LARGE SCALE GENOMIC DNA]</scope>
    <source>
        <strain evidence="3">CCUG 63369</strain>
    </source>
</reference>
<protein>
    <submittedName>
        <fullName evidence="2">McrB family protein</fullName>
    </submittedName>
</protein>
<dbReference type="SMART" id="SM00382">
    <property type="entry name" value="AAA"/>
    <property type="match status" value="1"/>
</dbReference>
<evidence type="ECO:0000259" key="1">
    <source>
        <dbReference type="SMART" id="SM00382"/>
    </source>
</evidence>
<dbReference type="InterPro" id="IPR052934">
    <property type="entry name" value="Methyl-DNA_Rec/Restrict_Enz"/>
</dbReference>
<organism evidence="2 3">
    <name type="scientific">Streptomonospora algeriensis</name>
    <dbReference type="NCBI Taxonomy" id="995084"/>
    <lineage>
        <taxon>Bacteria</taxon>
        <taxon>Bacillati</taxon>
        <taxon>Actinomycetota</taxon>
        <taxon>Actinomycetes</taxon>
        <taxon>Streptosporangiales</taxon>
        <taxon>Nocardiopsidaceae</taxon>
        <taxon>Streptomonospora</taxon>
    </lineage>
</organism>
<proteinExistence type="predicted"/>
<keyword evidence="3" id="KW-1185">Reference proteome</keyword>
<comment type="caution">
    <text evidence="2">The sequence shown here is derived from an EMBL/GenBank/DDBJ whole genome shotgun (WGS) entry which is preliminary data.</text>
</comment>
<dbReference type="PANTHER" id="PTHR37291">
    <property type="entry name" value="5-METHYLCYTOSINE-SPECIFIC RESTRICTION ENZYME B"/>
    <property type="match status" value="1"/>
</dbReference>
<dbReference type="InterPro" id="IPR011704">
    <property type="entry name" value="ATPase_dyneun-rel_AAA"/>
</dbReference>
<dbReference type="CDD" id="cd00009">
    <property type="entry name" value="AAA"/>
    <property type="match status" value="1"/>
</dbReference>
<dbReference type="SUPFAM" id="SSF52540">
    <property type="entry name" value="P-loop containing nucleoside triphosphate hydrolases"/>
    <property type="match status" value="1"/>
</dbReference>
<dbReference type="PANTHER" id="PTHR37291:SF1">
    <property type="entry name" value="TYPE IV METHYL-DIRECTED RESTRICTION ENZYME ECOKMCRB SUBUNIT"/>
    <property type="match status" value="1"/>
</dbReference>